<reference evidence="1" key="1">
    <citation type="submission" date="2020-01" db="EMBL/GenBank/DDBJ databases">
        <title>Development of genomics and gene disruption for Polysphondylium violaceum indicates a role for the polyketide synthase stlB in stalk morphogenesis.</title>
        <authorList>
            <person name="Narita B."/>
            <person name="Kawabe Y."/>
            <person name="Kin K."/>
            <person name="Saito T."/>
            <person name="Gibbs R."/>
            <person name="Kuspa A."/>
            <person name="Muzny D."/>
            <person name="Queller D."/>
            <person name="Richards S."/>
            <person name="Strassman J."/>
            <person name="Sucgang R."/>
            <person name="Worley K."/>
            <person name="Schaap P."/>
        </authorList>
    </citation>
    <scope>NUCLEOTIDE SEQUENCE</scope>
    <source>
        <strain evidence="1">QSvi11</strain>
    </source>
</reference>
<evidence type="ECO:0000313" key="2">
    <source>
        <dbReference type="Proteomes" id="UP000695562"/>
    </source>
</evidence>
<gene>
    <name evidence="1" type="ORF">CYY_004405</name>
</gene>
<evidence type="ECO:0000313" key="1">
    <source>
        <dbReference type="EMBL" id="KAF2074272.1"/>
    </source>
</evidence>
<organism evidence="1 2">
    <name type="scientific">Polysphondylium violaceum</name>
    <dbReference type="NCBI Taxonomy" id="133409"/>
    <lineage>
        <taxon>Eukaryota</taxon>
        <taxon>Amoebozoa</taxon>
        <taxon>Evosea</taxon>
        <taxon>Eumycetozoa</taxon>
        <taxon>Dictyostelia</taxon>
        <taxon>Dictyosteliales</taxon>
        <taxon>Dictyosteliaceae</taxon>
        <taxon>Polysphondylium</taxon>
    </lineage>
</organism>
<dbReference type="PANTHER" id="PTHR34286:SF1">
    <property type="entry name" value="TRANSMEMBRANE PROTEIN"/>
    <property type="match status" value="1"/>
</dbReference>
<comment type="caution">
    <text evidence="1">The sequence shown here is derived from an EMBL/GenBank/DDBJ whole genome shotgun (WGS) entry which is preliminary data.</text>
</comment>
<dbReference type="EMBL" id="AJWJ01000155">
    <property type="protein sequence ID" value="KAF2074272.1"/>
    <property type="molecule type" value="Genomic_DNA"/>
</dbReference>
<protein>
    <submittedName>
        <fullName evidence="1">Uncharacterized protein</fullName>
    </submittedName>
</protein>
<proteinExistence type="predicted"/>
<dbReference type="Proteomes" id="UP000695562">
    <property type="component" value="Unassembled WGS sequence"/>
</dbReference>
<sequence>MGATPRFPYPKTVWTPTGGWWCARPINYKRNNVWAKGILAATIGTIFLCSLAVERRVTTPHPYAAKFSTQALESHRDIDDPYYNVKKQTKYTLN</sequence>
<name>A0A8J4PV68_9MYCE</name>
<dbReference type="OrthoDB" id="15824at2759"/>
<dbReference type="AlphaFoldDB" id="A0A8J4PV68"/>
<dbReference type="PANTHER" id="PTHR34286">
    <property type="entry name" value="TRANSMEMBRANE PROTEIN"/>
    <property type="match status" value="1"/>
</dbReference>
<accession>A0A8J4PV68</accession>
<keyword evidence="2" id="KW-1185">Reference proteome</keyword>